<gene>
    <name evidence="1" type="ORF">ADIS_3510</name>
</gene>
<name>R7ZPL9_9BACT</name>
<protein>
    <submittedName>
        <fullName evidence="1">Uncharacterized protein</fullName>
    </submittedName>
</protein>
<sequence>MSSENAGKIFKKVLETRRPKLKYFIGMDAKAVNIMVKYLSDTDRHWIMNKQLKFK</sequence>
<proteinExistence type="predicted"/>
<comment type="caution">
    <text evidence="1">The sequence shown here is derived from an EMBL/GenBank/DDBJ whole genome shotgun (WGS) entry which is preliminary data.</text>
</comment>
<accession>R7ZPL9</accession>
<dbReference type="STRING" id="1232681.ADIS_3510"/>
<organism evidence="1 2">
    <name type="scientific">Lunatimonas lonarensis</name>
    <dbReference type="NCBI Taxonomy" id="1232681"/>
    <lineage>
        <taxon>Bacteria</taxon>
        <taxon>Pseudomonadati</taxon>
        <taxon>Bacteroidota</taxon>
        <taxon>Cytophagia</taxon>
        <taxon>Cytophagales</taxon>
        <taxon>Cyclobacteriaceae</taxon>
    </lineage>
</organism>
<dbReference type="Proteomes" id="UP000013909">
    <property type="component" value="Unassembled WGS sequence"/>
</dbReference>
<dbReference type="EMBL" id="AQHR01000089">
    <property type="protein sequence ID" value="EON76032.1"/>
    <property type="molecule type" value="Genomic_DNA"/>
</dbReference>
<evidence type="ECO:0000313" key="1">
    <source>
        <dbReference type="EMBL" id="EON76032.1"/>
    </source>
</evidence>
<evidence type="ECO:0000313" key="2">
    <source>
        <dbReference type="Proteomes" id="UP000013909"/>
    </source>
</evidence>
<dbReference type="AlphaFoldDB" id="R7ZPL9"/>
<reference evidence="1 2" key="1">
    <citation type="submission" date="2013-02" db="EMBL/GenBank/DDBJ databases">
        <title>A novel strain isolated from Lonar lake, Maharashtra, India.</title>
        <authorList>
            <person name="Singh A."/>
        </authorList>
    </citation>
    <scope>NUCLEOTIDE SEQUENCE [LARGE SCALE GENOMIC DNA]</scope>
    <source>
        <strain evidence="1 2">AK24</strain>
    </source>
</reference>
<keyword evidence="2" id="KW-1185">Reference proteome</keyword>